<organism evidence="3 4">
    <name type="scientific">Linnemannia gamsii</name>
    <dbReference type="NCBI Taxonomy" id="64522"/>
    <lineage>
        <taxon>Eukaryota</taxon>
        <taxon>Fungi</taxon>
        <taxon>Fungi incertae sedis</taxon>
        <taxon>Mucoromycota</taxon>
        <taxon>Mortierellomycotina</taxon>
        <taxon>Mortierellomycetes</taxon>
        <taxon>Mortierellales</taxon>
        <taxon>Mortierellaceae</taxon>
        <taxon>Linnemannia</taxon>
    </lineage>
</organism>
<feature type="signal peptide" evidence="2">
    <location>
        <begin position="1"/>
        <end position="21"/>
    </location>
</feature>
<feature type="compositionally biased region" description="Low complexity" evidence="1">
    <location>
        <begin position="161"/>
        <end position="173"/>
    </location>
</feature>
<reference evidence="3" key="1">
    <citation type="journal article" date="2020" name="Fungal Divers.">
        <title>Resolving the Mortierellaceae phylogeny through synthesis of multi-gene phylogenetics and phylogenomics.</title>
        <authorList>
            <person name="Vandepol N."/>
            <person name="Liber J."/>
            <person name="Desiro A."/>
            <person name="Na H."/>
            <person name="Kennedy M."/>
            <person name="Barry K."/>
            <person name="Grigoriev I.V."/>
            <person name="Miller A.N."/>
            <person name="O'Donnell K."/>
            <person name="Stajich J.E."/>
            <person name="Bonito G."/>
        </authorList>
    </citation>
    <scope>NUCLEOTIDE SEQUENCE</scope>
    <source>
        <strain evidence="3">NVP60</strain>
    </source>
</reference>
<feature type="non-terminal residue" evidence="3">
    <location>
        <position position="429"/>
    </location>
</feature>
<evidence type="ECO:0000256" key="2">
    <source>
        <dbReference type="SAM" id="SignalP"/>
    </source>
</evidence>
<dbReference type="OrthoDB" id="2428238at2759"/>
<keyword evidence="2" id="KW-0732">Signal</keyword>
<feature type="region of interest" description="Disordered" evidence="1">
    <location>
        <begin position="148"/>
        <end position="173"/>
    </location>
</feature>
<feature type="region of interest" description="Disordered" evidence="1">
    <location>
        <begin position="77"/>
        <end position="125"/>
    </location>
</feature>
<feature type="compositionally biased region" description="Acidic residues" evidence="1">
    <location>
        <begin position="79"/>
        <end position="125"/>
    </location>
</feature>
<proteinExistence type="predicted"/>
<name>A0A9P6UF28_9FUNG</name>
<feature type="region of interest" description="Disordered" evidence="1">
    <location>
        <begin position="306"/>
        <end position="325"/>
    </location>
</feature>
<dbReference type="EMBL" id="JAAAIN010002561">
    <property type="protein sequence ID" value="KAG0292037.1"/>
    <property type="molecule type" value="Genomic_DNA"/>
</dbReference>
<evidence type="ECO:0000313" key="3">
    <source>
        <dbReference type="EMBL" id="KAG0292037.1"/>
    </source>
</evidence>
<feature type="region of interest" description="Disordered" evidence="1">
    <location>
        <begin position="381"/>
        <end position="409"/>
    </location>
</feature>
<protein>
    <submittedName>
        <fullName evidence="3">Uncharacterized protein</fullName>
    </submittedName>
</protein>
<evidence type="ECO:0000256" key="1">
    <source>
        <dbReference type="SAM" id="MobiDB-lite"/>
    </source>
</evidence>
<feature type="chain" id="PRO_5040111725" evidence="2">
    <location>
        <begin position="22"/>
        <end position="429"/>
    </location>
</feature>
<keyword evidence="4" id="KW-1185">Reference proteome</keyword>
<evidence type="ECO:0000313" key="4">
    <source>
        <dbReference type="Proteomes" id="UP000823405"/>
    </source>
</evidence>
<comment type="caution">
    <text evidence="3">The sequence shown here is derived from an EMBL/GenBank/DDBJ whole genome shotgun (WGS) entry which is preliminary data.</text>
</comment>
<dbReference type="Proteomes" id="UP000823405">
    <property type="component" value="Unassembled WGS sequence"/>
</dbReference>
<dbReference type="AlphaFoldDB" id="A0A9P6UF28"/>
<gene>
    <name evidence="3" type="ORF">BGZ97_005724</name>
</gene>
<accession>A0A9P6UF28</accession>
<sequence>MKIKILGPVLLLTLATQFARAIESAEGNNNNAILDANLAAAPAASVAEQAVALNSQEAGEALEFAVDELVEAAAKAFENEEDENVDDDEEDTEVADADEKLDDGEDDDEDEDENDVTAGEDQDQDEALVLEGDDFHYADPLTATYDAQTAQCKQSQHHQEQQPQEQQQEQQTITIQKRDQTHVQLIDEPTLSALATAEVGGACIDSFVNFALRFRERCTIKCLKTFTHVFSNPNVLGILDCFGCSNFFVSGFYALGVDCAGLFAAYPKPPNATVPKTKMTATPTATGIAKAGVTTFTTLVSTKTDAVGTPPTATKGTKSVDGPEIVPAGAEDYRLGPVKPEDSALPPIDFASMLKSLGQLSSGDVQDWFSIGSDLAKIIGNGAGSGQSGRNEGEEGSGSEMNKEMDEAKAAAGKDLFNKFVSKAASFAN</sequence>